<dbReference type="OMA" id="IIYEPIR"/>
<dbReference type="GeneID" id="9225317"/>
<feature type="region of interest" description="Disordered" evidence="10">
    <location>
        <begin position="1"/>
        <end position="37"/>
    </location>
</feature>
<evidence type="ECO:0000256" key="8">
    <source>
        <dbReference type="PIRNR" id="PIRNR016305"/>
    </source>
</evidence>
<comment type="catalytic activity">
    <reaction evidence="1 8">
        <text>[phosphatase 2A protein]-C-terminal L-leucine + S-adenosyl-L-methionine = [phosphatase 2A protein]-C-terminal L-leucine methyl ester + S-adenosyl-L-homocysteine</text>
        <dbReference type="Rhea" id="RHEA:48544"/>
        <dbReference type="Rhea" id="RHEA-COMP:12134"/>
        <dbReference type="Rhea" id="RHEA-COMP:12135"/>
        <dbReference type="ChEBI" id="CHEBI:57856"/>
        <dbReference type="ChEBI" id="CHEBI:59789"/>
        <dbReference type="ChEBI" id="CHEBI:90516"/>
        <dbReference type="ChEBI" id="CHEBI:90517"/>
        <dbReference type="EC" id="2.1.1.233"/>
    </reaction>
</comment>
<dbReference type="InterPro" id="IPR007213">
    <property type="entry name" value="Ppm1/Ppm2/Tcmp"/>
</dbReference>
<dbReference type="PANTHER" id="PTHR13600">
    <property type="entry name" value="LEUCINE CARBOXYL METHYLTRANSFERASE"/>
    <property type="match status" value="1"/>
</dbReference>
<evidence type="ECO:0000256" key="9">
    <source>
        <dbReference type="PIRSR" id="PIRSR016305-1"/>
    </source>
</evidence>
<evidence type="ECO:0000256" key="3">
    <source>
        <dbReference type="ARBA" id="ARBA00012834"/>
    </source>
</evidence>
<protein>
    <recommendedName>
        <fullName evidence="4 8">Leucine carboxyl methyltransferase 1</fullName>
        <ecNumber evidence="3 8">2.1.1.233</ecNumber>
    </recommendedName>
</protein>
<evidence type="ECO:0000256" key="1">
    <source>
        <dbReference type="ARBA" id="ARBA00000724"/>
    </source>
</evidence>
<keyword evidence="7 8" id="KW-0949">S-adenosyl-L-methionine</keyword>
<sequence length="383" mass="42750">MSAPHIPNLSTLRRGGGRGRGRSRAGYHGAGHGAAISNDKVVQQTDNDASVSRLSAVEQGYLHDPFASIFASEAAEARRYPIINRGTYVRTTSIDKLVSRFLRTDERKKQIVSLGAGSDTRAFRLLSENPALELIYHELDFAENTTSKITKILSSPLLLDALRITGREEVTTSPNGDAFHSEYYHIHPIDLRTLTASSTSGPSRAHLQEIDIDIPTLLISECCLVYLSPVDAVNVVSYFTNNLFSLEGRPSTPLALIIYEPIRPDDPFGRTMVSNLAARGIQLQTLHRYATLQAQRERLQGHGFSSGQGVADIDYIWEKWIGEDEKSRVAGLEMLDEIEEWQLLARHYCVAWGWRDNQSTAGSQEENLPTDELFHGWREFPSQ</sequence>
<dbReference type="PANTHER" id="PTHR13600:SF21">
    <property type="entry name" value="LEUCINE CARBOXYL METHYLTRANSFERASE 1"/>
    <property type="match status" value="1"/>
</dbReference>
<dbReference type="GO" id="GO:0032259">
    <property type="term" value="P:methylation"/>
    <property type="evidence" value="ECO:0007669"/>
    <property type="project" value="UniProtKB-KW"/>
</dbReference>
<evidence type="ECO:0000313" key="11">
    <source>
        <dbReference type="EMBL" id="EEQ27472.1"/>
    </source>
</evidence>
<dbReference type="Pfam" id="PF04072">
    <property type="entry name" value="LCM"/>
    <property type="match status" value="1"/>
</dbReference>
<evidence type="ECO:0000256" key="4">
    <source>
        <dbReference type="ARBA" id="ARBA00017497"/>
    </source>
</evidence>
<dbReference type="Gene3D" id="3.40.50.150">
    <property type="entry name" value="Vaccinia Virus protein VP39"/>
    <property type="match status" value="1"/>
</dbReference>
<dbReference type="Proteomes" id="UP000002035">
    <property type="component" value="Unassembled WGS sequence"/>
</dbReference>
<evidence type="ECO:0000256" key="10">
    <source>
        <dbReference type="SAM" id="MobiDB-lite"/>
    </source>
</evidence>
<evidence type="ECO:0000256" key="7">
    <source>
        <dbReference type="ARBA" id="ARBA00022691"/>
    </source>
</evidence>
<organism evidence="11 12">
    <name type="scientific">Arthroderma otae (strain ATCC MYA-4605 / CBS 113480)</name>
    <name type="common">Microsporum canis</name>
    <dbReference type="NCBI Taxonomy" id="554155"/>
    <lineage>
        <taxon>Eukaryota</taxon>
        <taxon>Fungi</taxon>
        <taxon>Dikarya</taxon>
        <taxon>Ascomycota</taxon>
        <taxon>Pezizomycotina</taxon>
        <taxon>Eurotiomycetes</taxon>
        <taxon>Eurotiomycetidae</taxon>
        <taxon>Onygenales</taxon>
        <taxon>Arthrodermataceae</taxon>
        <taxon>Microsporum</taxon>
    </lineage>
</organism>
<dbReference type="InterPro" id="IPR029063">
    <property type="entry name" value="SAM-dependent_MTases_sf"/>
</dbReference>
<name>C5FC49_ARTOC</name>
<evidence type="ECO:0000313" key="12">
    <source>
        <dbReference type="Proteomes" id="UP000002035"/>
    </source>
</evidence>
<dbReference type="VEuPathDB" id="FungiDB:MCYG_00360"/>
<comment type="similarity">
    <text evidence="2 8">Belongs to the methyltransferase superfamily. LCMT family.</text>
</comment>
<gene>
    <name evidence="11" type="ORF">MCYG_00360</name>
</gene>
<dbReference type="STRING" id="554155.C5FC49"/>
<evidence type="ECO:0000256" key="2">
    <source>
        <dbReference type="ARBA" id="ARBA00010703"/>
    </source>
</evidence>
<keyword evidence="5 8" id="KW-0489">Methyltransferase</keyword>
<feature type="compositionally biased region" description="Basic residues" evidence="10">
    <location>
        <begin position="15"/>
        <end position="25"/>
    </location>
</feature>
<feature type="binding site" evidence="9">
    <location>
        <position position="115"/>
    </location>
    <ligand>
        <name>S-adenosyl-L-methionine</name>
        <dbReference type="ChEBI" id="CHEBI:59789"/>
    </ligand>
</feature>
<reference evidence="12" key="1">
    <citation type="journal article" date="2012" name="MBio">
        <title>Comparative genome analysis of Trichophyton rubrum and related dermatophytes reveals candidate genes involved in infection.</title>
        <authorList>
            <person name="Martinez D.A."/>
            <person name="Oliver B.G."/>
            <person name="Graeser Y."/>
            <person name="Goldberg J.M."/>
            <person name="Li W."/>
            <person name="Martinez-Rossi N.M."/>
            <person name="Monod M."/>
            <person name="Shelest E."/>
            <person name="Barton R.C."/>
            <person name="Birch E."/>
            <person name="Brakhage A.A."/>
            <person name="Chen Z."/>
            <person name="Gurr S.J."/>
            <person name="Heiman D."/>
            <person name="Heitman J."/>
            <person name="Kosti I."/>
            <person name="Rossi A."/>
            <person name="Saif S."/>
            <person name="Samalova M."/>
            <person name="Saunders C.W."/>
            <person name="Shea T."/>
            <person name="Summerbell R.C."/>
            <person name="Xu J."/>
            <person name="Young S."/>
            <person name="Zeng Q."/>
            <person name="Birren B.W."/>
            <person name="Cuomo C.A."/>
            <person name="White T.C."/>
        </authorList>
    </citation>
    <scope>NUCLEOTIDE SEQUENCE [LARGE SCALE GENOMIC DNA]</scope>
    <source>
        <strain evidence="12">ATCC MYA-4605 / CBS 113480</strain>
    </source>
</reference>
<proteinExistence type="inferred from homology"/>
<keyword evidence="12" id="KW-1185">Reference proteome</keyword>
<dbReference type="OrthoDB" id="203237at2759"/>
<evidence type="ECO:0000256" key="6">
    <source>
        <dbReference type="ARBA" id="ARBA00022679"/>
    </source>
</evidence>
<feature type="binding site" evidence="9">
    <location>
        <position position="90"/>
    </location>
    <ligand>
        <name>S-adenosyl-L-methionine</name>
        <dbReference type="ChEBI" id="CHEBI:59789"/>
    </ligand>
</feature>
<accession>C5FC49</accession>
<dbReference type="EMBL" id="DS995701">
    <property type="protein sequence ID" value="EEQ27472.1"/>
    <property type="molecule type" value="Genomic_DNA"/>
</dbReference>
<evidence type="ECO:0000256" key="5">
    <source>
        <dbReference type="ARBA" id="ARBA00022603"/>
    </source>
</evidence>
<dbReference type="PIRSF" id="PIRSF016305">
    <property type="entry name" value="LCM_mtfrase"/>
    <property type="match status" value="1"/>
</dbReference>
<dbReference type="eggNOG" id="KOG2918">
    <property type="taxonomic scope" value="Eukaryota"/>
</dbReference>
<dbReference type="AlphaFoldDB" id="C5FC49"/>
<keyword evidence="6 8" id="KW-0808">Transferase</keyword>
<dbReference type="InterPro" id="IPR016651">
    <property type="entry name" value="LCMT1"/>
</dbReference>
<dbReference type="HOGENOM" id="CLU_031312_1_1_1"/>
<dbReference type="SUPFAM" id="SSF53335">
    <property type="entry name" value="S-adenosyl-L-methionine-dependent methyltransferases"/>
    <property type="match status" value="1"/>
</dbReference>
<dbReference type="GO" id="GO:0018423">
    <property type="term" value="F:protein C-terminal leucine carboxyl O-methyltransferase activity"/>
    <property type="evidence" value="ECO:0007669"/>
    <property type="project" value="UniProtKB-EC"/>
</dbReference>
<comment type="function">
    <text evidence="8">Methylates the carboxyl group of the C-terminal leucine residue of protein phosphatase 2A catalytic subunits to form alpha-leucine ester residues.</text>
</comment>
<dbReference type="RefSeq" id="XP_002850256.1">
    <property type="nucleotide sequence ID" value="XM_002850210.1"/>
</dbReference>
<feature type="binding site" evidence="9">
    <location>
        <begin position="190"/>
        <end position="191"/>
    </location>
    <ligand>
        <name>S-adenosyl-L-methionine</name>
        <dbReference type="ChEBI" id="CHEBI:59789"/>
    </ligand>
</feature>
<dbReference type="EC" id="2.1.1.233" evidence="3 8"/>
<feature type="binding site" evidence="9">
    <location>
        <position position="221"/>
    </location>
    <ligand>
        <name>S-adenosyl-L-methionine</name>
        <dbReference type="ChEBI" id="CHEBI:59789"/>
    </ligand>
</feature>